<dbReference type="InterPro" id="IPR001965">
    <property type="entry name" value="Znf_PHD"/>
</dbReference>
<name>A0ABN8NF83_9CNID</name>
<dbReference type="InterPro" id="IPR018501">
    <property type="entry name" value="DDT_dom"/>
</dbReference>
<evidence type="ECO:0000313" key="11">
    <source>
        <dbReference type="Proteomes" id="UP001159405"/>
    </source>
</evidence>
<dbReference type="InterPro" id="IPR028938">
    <property type="entry name" value="Rsf1-like"/>
</dbReference>
<evidence type="ECO:0000256" key="5">
    <source>
        <dbReference type="ARBA" id="ARBA00023242"/>
    </source>
</evidence>
<feature type="region of interest" description="Disordered" evidence="7">
    <location>
        <begin position="142"/>
        <end position="194"/>
    </location>
</feature>
<feature type="region of interest" description="Disordered" evidence="7">
    <location>
        <begin position="38"/>
        <end position="94"/>
    </location>
</feature>
<evidence type="ECO:0000313" key="10">
    <source>
        <dbReference type="EMBL" id="CAH3107200.1"/>
    </source>
</evidence>
<feature type="domain" description="PHD-type" evidence="8">
    <location>
        <begin position="520"/>
        <end position="570"/>
    </location>
</feature>
<evidence type="ECO:0000256" key="2">
    <source>
        <dbReference type="ARBA" id="ARBA00022723"/>
    </source>
</evidence>
<feature type="compositionally biased region" description="Basic residues" evidence="7">
    <location>
        <begin position="142"/>
        <end position="157"/>
    </location>
</feature>
<feature type="compositionally biased region" description="Basic and acidic residues" evidence="7">
    <location>
        <begin position="44"/>
        <end position="57"/>
    </location>
</feature>
<dbReference type="InterPro" id="IPR011011">
    <property type="entry name" value="Znf_FYVE_PHD"/>
</dbReference>
<keyword evidence="5" id="KW-0539">Nucleus</keyword>
<feature type="compositionally biased region" description="Polar residues" evidence="7">
    <location>
        <begin position="1103"/>
        <end position="1112"/>
    </location>
</feature>
<keyword evidence="11" id="KW-1185">Reference proteome</keyword>
<feature type="domain" description="DDT" evidence="9">
    <location>
        <begin position="284"/>
        <end position="348"/>
    </location>
</feature>
<dbReference type="PANTHER" id="PTHR14296">
    <property type="entry name" value="REMODELING AND SPACING FACTOR 1"/>
    <property type="match status" value="1"/>
</dbReference>
<feature type="compositionally biased region" description="Basic and acidic residues" evidence="7">
    <location>
        <begin position="177"/>
        <end position="187"/>
    </location>
</feature>
<dbReference type="InterPro" id="IPR019787">
    <property type="entry name" value="Znf_PHD-finger"/>
</dbReference>
<reference evidence="10 11" key="1">
    <citation type="submission" date="2022-05" db="EMBL/GenBank/DDBJ databases">
        <authorList>
            <consortium name="Genoscope - CEA"/>
            <person name="William W."/>
        </authorList>
    </citation>
    <scope>NUCLEOTIDE SEQUENCE [LARGE SCALE GENOMIC DNA]</scope>
</reference>
<dbReference type="Pfam" id="PF00628">
    <property type="entry name" value="PHD"/>
    <property type="match status" value="1"/>
</dbReference>
<dbReference type="PROSITE" id="PS01359">
    <property type="entry name" value="ZF_PHD_1"/>
    <property type="match status" value="1"/>
</dbReference>
<dbReference type="Proteomes" id="UP001159405">
    <property type="component" value="Unassembled WGS sequence"/>
</dbReference>
<evidence type="ECO:0000256" key="7">
    <source>
        <dbReference type="SAM" id="MobiDB-lite"/>
    </source>
</evidence>
<feature type="compositionally biased region" description="Basic residues" evidence="7">
    <location>
        <begin position="488"/>
        <end position="508"/>
    </location>
</feature>
<feature type="region of interest" description="Disordered" evidence="7">
    <location>
        <begin position="1054"/>
        <end position="1088"/>
    </location>
</feature>
<dbReference type="CDD" id="cd15543">
    <property type="entry name" value="PHD_RSF1"/>
    <property type="match status" value="1"/>
</dbReference>
<feature type="region of interest" description="Disordered" evidence="7">
    <location>
        <begin position="1103"/>
        <end position="1157"/>
    </location>
</feature>
<evidence type="ECO:0008006" key="12">
    <source>
        <dbReference type="Google" id="ProtNLM"/>
    </source>
</evidence>
<feature type="compositionally biased region" description="Polar residues" evidence="7">
    <location>
        <begin position="826"/>
        <end position="839"/>
    </location>
</feature>
<dbReference type="SUPFAM" id="SSF57903">
    <property type="entry name" value="FYVE/PHD zinc finger"/>
    <property type="match status" value="1"/>
</dbReference>
<comment type="caution">
    <text evidence="10">The sequence shown here is derived from an EMBL/GenBank/DDBJ whole genome shotgun (WGS) entry which is preliminary data.</text>
</comment>
<feature type="compositionally biased region" description="Pro residues" evidence="7">
    <location>
        <begin position="1121"/>
        <end position="1131"/>
    </location>
</feature>
<dbReference type="PROSITE" id="PS50827">
    <property type="entry name" value="DDT"/>
    <property type="match status" value="1"/>
</dbReference>
<comment type="subcellular location">
    <subcellularLocation>
        <location evidence="1">Nucleus</location>
    </subcellularLocation>
</comment>
<feature type="compositionally biased region" description="Polar residues" evidence="7">
    <location>
        <begin position="163"/>
        <end position="176"/>
    </location>
</feature>
<evidence type="ECO:0000256" key="4">
    <source>
        <dbReference type="ARBA" id="ARBA00022833"/>
    </source>
</evidence>
<feature type="compositionally biased region" description="Polar residues" evidence="7">
    <location>
        <begin position="1054"/>
        <end position="1071"/>
    </location>
</feature>
<dbReference type="EMBL" id="CALNXK010000019">
    <property type="protein sequence ID" value="CAH3107200.1"/>
    <property type="molecule type" value="Genomic_DNA"/>
</dbReference>
<keyword evidence="4" id="KW-0862">Zinc</keyword>
<dbReference type="PROSITE" id="PS50016">
    <property type="entry name" value="ZF_PHD_2"/>
    <property type="match status" value="1"/>
</dbReference>
<dbReference type="InterPro" id="IPR019786">
    <property type="entry name" value="Zinc_finger_PHD-type_CS"/>
</dbReference>
<dbReference type="PANTHER" id="PTHR14296:SF16">
    <property type="entry name" value="REMODELING AND SPACING FACTOR 1"/>
    <property type="match status" value="1"/>
</dbReference>
<keyword evidence="3 6" id="KW-0863">Zinc-finger</keyword>
<evidence type="ECO:0000259" key="8">
    <source>
        <dbReference type="PROSITE" id="PS50016"/>
    </source>
</evidence>
<keyword evidence="2" id="KW-0479">Metal-binding</keyword>
<organism evidence="10 11">
    <name type="scientific">Porites lobata</name>
    <dbReference type="NCBI Taxonomy" id="104759"/>
    <lineage>
        <taxon>Eukaryota</taxon>
        <taxon>Metazoa</taxon>
        <taxon>Cnidaria</taxon>
        <taxon>Anthozoa</taxon>
        <taxon>Hexacorallia</taxon>
        <taxon>Scleractinia</taxon>
        <taxon>Fungiina</taxon>
        <taxon>Poritidae</taxon>
        <taxon>Porites</taxon>
    </lineage>
</organism>
<dbReference type="Pfam" id="PF02791">
    <property type="entry name" value="DDT"/>
    <property type="match status" value="1"/>
</dbReference>
<feature type="compositionally biased region" description="Low complexity" evidence="7">
    <location>
        <begin position="63"/>
        <end position="73"/>
    </location>
</feature>
<feature type="compositionally biased region" description="Polar residues" evidence="7">
    <location>
        <begin position="1132"/>
        <end position="1157"/>
    </location>
</feature>
<evidence type="ECO:0000259" key="9">
    <source>
        <dbReference type="PROSITE" id="PS50827"/>
    </source>
</evidence>
<accession>A0ABN8NF83</accession>
<gene>
    <name evidence="10" type="ORF">PLOB_00014819</name>
</gene>
<evidence type="ECO:0000256" key="1">
    <source>
        <dbReference type="ARBA" id="ARBA00004123"/>
    </source>
</evidence>
<evidence type="ECO:0000256" key="6">
    <source>
        <dbReference type="PROSITE-ProRule" id="PRU00146"/>
    </source>
</evidence>
<dbReference type="SMART" id="SM00249">
    <property type="entry name" value="PHD"/>
    <property type="match status" value="1"/>
</dbReference>
<feature type="region of interest" description="Disordered" evidence="7">
    <location>
        <begin position="481"/>
        <end position="514"/>
    </location>
</feature>
<sequence length="1177" mass="131110">MKKVSVASVPPIFEPLAREDINQEGNVYCQGLTAKLHSRFGSSESDKQSSRLRKESRMPPIPSARSSTSSRKTSSSRENDGSYPYTPKEKDRELNKLENRLTIVGETGYLTSNFRKKSTAEKLSDTSFQLYTLEDSKKLPKILKPKKKVGRGSKRKKIKDDQSTASNESQLNTSQLDDAKDGNKANLEDSDMSEEMTNKYGLDLKKEFNMEMTRPFTFSYFPQIYSRNKKDENKETRNNNNKVRKISQHILFAIKMASTPASSEVDPEEDTGTVKFGTQKTGRAAEYPDFAIIWSFLENFRHLLHFPDLSLDDLEDGFNSHNSENGNVLLIEELFKKLLRRIGVSVNPERWEKSLLKVTKEHGLVCAWDLEQFGYQELEVSSKLDLFKVLLECQFDQNEKLKSSVNKGFDAEDLRMQPIGRDLDGFIYWYHEDDCNGVRLYTTEEDEVNCESWKLLAGETDELVAVVEFLESKSEVNPKEIALEKRKEMKKKRDIKSPGKKKGKKGKKKGDVVEEDYDDDNPCARCFSNVRPDSILLCDKCDAAYHTACLRPPLLTVPQGDWFCPFCQQLALLEVLKEKKTRIAARMKLRQRQAKRLGFAGIDLNNILQKASDDEEDQGIRRSGRSRKNVDYTFREFEDDITSAVENDKKRFKGEEVNGEDQGLLYSKPAYETGRLLGTGQRNTRRSRRLMDLDYESDSESRTSGFEYEGNSEEESQQSSTWHGNLRRKRRIINEDDEDDGSNNDVGNENTKDLKVTETGQEAECDNVKEGKGSDAKVGESVVDKKQDSDDRTEEKPDGKEEKTLEENKNATSEKAASLERESKGGVNTTATTAPSQNAAPLGNKIHPHSRIATVAPVARNPPVANVKNYRTPPDYPPEGVFPHPPNFDMLKAQLPTKQAPNYLTPNFGASNVTTSNIPGNNFTEAGNLHSNSAPGVLQGGPSFPGAQQVPNVRTNFGGPSFPGTNFNFPNTNFGGQDGTNFGGSFVGGMNNFGPGVGANFGGTSNFGRNNATVSGMGDLSGMKSRPHTQNVPGSIWGGQNDFNSMYNYQQFPQQSGTTPVALSAPAKTQTLPPPYPSGGQFVGNRQYGGYNQQVSANSNIQSNYMTPQQSGNFPDANFFPAPPQQPPPPYTANSSQNANFYANTSQEGGSLAGNQWTYPEGYGYYPAQGSTAGQSF</sequence>
<protein>
    <recommendedName>
        <fullName evidence="12">Remodeling and spacing factor 1</fullName>
    </recommendedName>
</protein>
<evidence type="ECO:0000256" key="3">
    <source>
        <dbReference type="ARBA" id="ARBA00022771"/>
    </source>
</evidence>
<feature type="region of interest" description="Disordered" evidence="7">
    <location>
        <begin position="675"/>
        <end position="843"/>
    </location>
</feature>
<proteinExistence type="predicted"/>
<feature type="compositionally biased region" description="Basic and acidic residues" evidence="7">
    <location>
        <begin position="766"/>
        <end position="809"/>
    </location>
</feature>
<dbReference type="Gene3D" id="2.30.30.1150">
    <property type="match status" value="1"/>
</dbReference>